<keyword evidence="2" id="KW-0812">Transmembrane</keyword>
<dbReference type="Pfam" id="PF26071">
    <property type="entry name" value="DUF8028"/>
    <property type="match status" value="1"/>
</dbReference>
<comment type="caution">
    <text evidence="3">The sequence shown here is derived from an EMBL/GenBank/DDBJ whole genome shotgun (WGS) entry which is preliminary data.</text>
</comment>
<dbReference type="EMBL" id="JBHSHT010000002">
    <property type="protein sequence ID" value="MFC4825706.1"/>
    <property type="molecule type" value="Genomic_DNA"/>
</dbReference>
<name>A0ABD5Q5B2_9EURY</name>
<evidence type="ECO:0000313" key="3">
    <source>
        <dbReference type="EMBL" id="MFC4825706.1"/>
    </source>
</evidence>
<gene>
    <name evidence="3" type="ORF">ACFO9K_15725</name>
</gene>
<dbReference type="AlphaFoldDB" id="A0ABD5Q5B2"/>
<feature type="region of interest" description="Disordered" evidence="1">
    <location>
        <begin position="1"/>
        <end position="30"/>
    </location>
</feature>
<dbReference type="RefSeq" id="WP_254268653.1">
    <property type="nucleotide sequence ID" value="NZ_CP100400.1"/>
</dbReference>
<feature type="compositionally biased region" description="Polar residues" evidence="1">
    <location>
        <begin position="1"/>
        <end position="15"/>
    </location>
</feature>
<organism evidence="3 4">
    <name type="scientific">Halorussus aquaticus</name>
    <dbReference type="NCBI Taxonomy" id="2953748"/>
    <lineage>
        <taxon>Archaea</taxon>
        <taxon>Methanobacteriati</taxon>
        <taxon>Methanobacteriota</taxon>
        <taxon>Stenosarchaea group</taxon>
        <taxon>Halobacteria</taxon>
        <taxon>Halobacteriales</taxon>
        <taxon>Haladaptataceae</taxon>
        <taxon>Halorussus</taxon>
    </lineage>
</organism>
<sequence>MTESPLQNESKSAVGSSADAGETTATSRRLASLSDRYREHTLTTPLEVVSFWSAIALPFLYVPLLLTGISTQGELLTFVGLLVLNLAALLAGHGHKRE</sequence>
<evidence type="ECO:0000256" key="1">
    <source>
        <dbReference type="SAM" id="MobiDB-lite"/>
    </source>
</evidence>
<proteinExistence type="predicted"/>
<dbReference type="GeneID" id="73043571"/>
<feature type="transmembrane region" description="Helical" evidence="2">
    <location>
        <begin position="46"/>
        <end position="69"/>
    </location>
</feature>
<keyword evidence="4" id="KW-1185">Reference proteome</keyword>
<reference evidence="3 4" key="1">
    <citation type="journal article" date="2019" name="Int. J. Syst. Evol. Microbiol.">
        <title>The Global Catalogue of Microorganisms (GCM) 10K type strain sequencing project: providing services to taxonomists for standard genome sequencing and annotation.</title>
        <authorList>
            <consortium name="The Broad Institute Genomics Platform"/>
            <consortium name="The Broad Institute Genome Sequencing Center for Infectious Disease"/>
            <person name="Wu L."/>
            <person name="Ma J."/>
        </authorList>
    </citation>
    <scope>NUCLEOTIDE SEQUENCE [LARGE SCALE GENOMIC DNA]</scope>
    <source>
        <strain evidence="3 4">XZYJ18</strain>
    </source>
</reference>
<keyword evidence="2" id="KW-0472">Membrane</keyword>
<evidence type="ECO:0000256" key="2">
    <source>
        <dbReference type="SAM" id="Phobius"/>
    </source>
</evidence>
<accession>A0ABD5Q5B2</accession>
<feature type="transmembrane region" description="Helical" evidence="2">
    <location>
        <begin position="75"/>
        <end position="92"/>
    </location>
</feature>
<dbReference type="InterPro" id="IPR058341">
    <property type="entry name" value="DUF8028"/>
</dbReference>
<keyword evidence="2" id="KW-1133">Transmembrane helix</keyword>
<protein>
    <submittedName>
        <fullName evidence="3">Uncharacterized protein</fullName>
    </submittedName>
</protein>
<evidence type="ECO:0000313" key="4">
    <source>
        <dbReference type="Proteomes" id="UP001595945"/>
    </source>
</evidence>
<dbReference type="Proteomes" id="UP001595945">
    <property type="component" value="Unassembled WGS sequence"/>
</dbReference>